<sequence length="253" mass="28147">MKKYSSFLLILLMFGLRLQLSQAQVLTNRTVVKFNLSGVAINSYTVQVERVLNRHSSITLSGSYTPNNTPVPFKNALLDQYGENQDARRAIETTLFNKKIGTLEYRFYLAGHAPTGWYLAPFVRYASMDISNDYTYTPSDGILHHAHLNASFSGGGAGILLGYQWLLGKHVGLDLWLLGPFYGMQVKSTFVGEDPLWPSLKPADIVKLKNDIDNTQLPLYSVQSSLNLPTITATLSGPYYGVRAFGLAFAYSF</sequence>
<dbReference type="Proteomes" id="UP000249016">
    <property type="component" value="Unassembled WGS sequence"/>
</dbReference>
<reference evidence="2 3" key="1">
    <citation type="submission" date="2018-06" db="EMBL/GenBank/DDBJ databases">
        <title>Spirosoma sp. HMF3257 Genome sequencing and assembly.</title>
        <authorList>
            <person name="Kang H."/>
            <person name="Cha I."/>
            <person name="Kim H."/>
            <person name="Kang J."/>
            <person name="Joh K."/>
        </authorList>
    </citation>
    <scope>NUCLEOTIDE SEQUENCE [LARGE SCALE GENOMIC DNA]</scope>
    <source>
        <strain evidence="2 3">HMF3257</strain>
    </source>
</reference>
<feature type="chain" id="PRO_5016378379" evidence="1">
    <location>
        <begin position="24"/>
        <end position="253"/>
    </location>
</feature>
<keyword evidence="1" id="KW-0732">Signal</keyword>
<evidence type="ECO:0000313" key="2">
    <source>
        <dbReference type="EMBL" id="RAI75862.1"/>
    </source>
</evidence>
<dbReference type="InterPro" id="IPR021958">
    <property type="entry name" value="DUF3575"/>
</dbReference>
<dbReference type="OrthoDB" id="1118958at2"/>
<accession>A0A327NKZ0</accession>
<dbReference type="SUPFAM" id="SSF103515">
    <property type="entry name" value="Autotransporter"/>
    <property type="match status" value="1"/>
</dbReference>
<dbReference type="RefSeq" id="WP_111344730.1">
    <property type="nucleotide sequence ID" value="NZ_QLII01000001.1"/>
</dbReference>
<protein>
    <submittedName>
        <fullName evidence="2">DUF3575 domain-containing protein</fullName>
    </submittedName>
</protein>
<dbReference type="EMBL" id="QLII01000001">
    <property type="protein sequence ID" value="RAI75862.1"/>
    <property type="molecule type" value="Genomic_DNA"/>
</dbReference>
<name>A0A327NKZ0_9BACT</name>
<proteinExistence type="predicted"/>
<comment type="caution">
    <text evidence="2">The sequence shown here is derived from an EMBL/GenBank/DDBJ whole genome shotgun (WGS) entry which is preliminary data.</text>
</comment>
<feature type="signal peptide" evidence="1">
    <location>
        <begin position="1"/>
        <end position="23"/>
    </location>
</feature>
<gene>
    <name evidence="2" type="ORF">HMF3257_19925</name>
</gene>
<dbReference type="InterPro" id="IPR036709">
    <property type="entry name" value="Autotransporte_beta_dom_sf"/>
</dbReference>
<dbReference type="Pfam" id="PF12099">
    <property type="entry name" value="DUF3575"/>
    <property type="match status" value="1"/>
</dbReference>
<keyword evidence="3" id="KW-1185">Reference proteome</keyword>
<dbReference type="AlphaFoldDB" id="A0A327NKZ0"/>
<evidence type="ECO:0000256" key="1">
    <source>
        <dbReference type="SAM" id="SignalP"/>
    </source>
</evidence>
<organism evidence="2 3">
    <name type="scientific">Spirosoma telluris</name>
    <dbReference type="NCBI Taxonomy" id="2183553"/>
    <lineage>
        <taxon>Bacteria</taxon>
        <taxon>Pseudomonadati</taxon>
        <taxon>Bacteroidota</taxon>
        <taxon>Cytophagia</taxon>
        <taxon>Cytophagales</taxon>
        <taxon>Cytophagaceae</taxon>
        <taxon>Spirosoma</taxon>
    </lineage>
</organism>
<evidence type="ECO:0000313" key="3">
    <source>
        <dbReference type="Proteomes" id="UP000249016"/>
    </source>
</evidence>